<dbReference type="InterPro" id="IPR001750">
    <property type="entry name" value="ND/Mrp_TM"/>
</dbReference>
<evidence type="ECO:0000256" key="8">
    <source>
        <dbReference type="SAM" id="MobiDB-lite"/>
    </source>
</evidence>
<keyword evidence="4 7" id="KW-0812">Transmembrane</keyword>
<keyword evidence="5 9" id="KW-1133">Transmembrane helix</keyword>
<dbReference type="PANTHER" id="PTHR42703:SF1">
    <property type="entry name" value="NA(+)_H(+) ANTIPORTER SUBUNIT D1"/>
    <property type="match status" value="1"/>
</dbReference>
<protein>
    <submittedName>
        <fullName evidence="11">NADH-quinone oxidoreductase subunit D</fullName>
    </submittedName>
</protein>
<name>A0ABX1S8G0_9PSEU</name>
<evidence type="ECO:0000256" key="4">
    <source>
        <dbReference type="ARBA" id="ARBA00022692"/>
    </source>
</evidence>
<gene>
    <name evidence="11" type="ORF">HF526_03800</name>
</gene>
<evidence type="ECO:0000256" key="2">
    <source>
        <dbReference type="ARBA" id="ARBA00005346"/>
    </source>
</evidence>
<evidence type="ECO:0000313" key="11">
    <source>
        <dbReference type="EMBL" id="NMH96448.1"/>
    </source>
</evidence>
<evidence type="ECO:0000256" key="6">
    <source>
        <dbReference type="ARBA" id="ARBA00023136"/>
    </source>
</evidence>
<feature type="region of interest" description="Disordered" evidence="8">
    <location>
        <begin position="445"/>
        <end position="464"/>
    </location>
</feature>
<sequence>MPTLPPLLVAVPLLAAAGLAAAGRWLPRRAVDAVSIAVAAGVLAGASLLVAGTGVARVATWIGGYRPAGGASVGVVFVVDRAGAGLTVLVAALTVAALVYTWRYFEEVEAWFHVLLLAFLAGMTGFALTGDLFNAFVFFELMSAAAYALTGFKIEEPGPLQGALNFAVVNTVGAFCVLFGIGLLYGRTGELGFAQLHTALAADGRADLLIVAATALICTGFLTKAAAVPFHFWLADAHAVAPAPVCVLFSGVMVELGLYGVARLYFSTLSAVLPPARIGPVLLALGAMTALLGAVMCVCQHHIKRLLAFSTVAHMGMLLMGVGLLGLPALAGVALYVLAHAAVKGALFLLAGVLLNRLGSVQEADLHGRGRRLPLTGAAFGLGGLALAGLPPFGTALGKGLVEHELTTGGPHVLLVLFVAVSALTGAAVLRAGLRVFLGAGPALPRDRDREVDEEEDPETRGALRRAPLTMIGPALALLLLALAAGTVPAVARAAAVAAAQLVDARGYTAAALSAAPGATTGTALPATGWTAESVALGGLSAALAAALAVVTVYRAGALRPVVRWLRRVPAAAGAGRRCHAVATAPLQRLRALHSGHLGDYVTWLLAGLAALALAFGATG</sequence>
<proteinExistence type="inferred from homology"/>
<dbReference type="InterPro" id="IPR050586">
    <property type="entry name" value="CPA3_Na-H_Antiporter_D"/>
</dbReference>
<feature type="transmembrane region" description="Helical" evidence="9">
    <location>
        <begin position="135"/>
        <end position="152"/>
    </location>
</feature>
<feature type="transmembrane region" description="Helical" evidence="9">
    <location>
        <begin position="84"/>
        <end position="103"/>
    </location>
</feature>
<feature type="transmembrane region" description="Helical" evidence="9">
    <location>
        <begin position="245"/>
        <end position="266"/>
    </location>
</feature>
<comment type="caution">
    <text evidence="11">The sequence shown here is derived from an EMBL/GenBank/DDBJ whole genome shotgun (WGS) entry which is preliminary data.</text>
</comment>
<comment type="similarity">
    <text evidence="2">Belongs to the CPA3 antiporters (TC 2.A.63) subunit D family.</text>
</comment>
<dbReference type="Proteomes" id="UP000820669">
    <property type="component" value="Unassembled WGS sequence"/>
</dbReference>
<feature type="transmembrane region" description="Helical" evidence="9">
    <location>
        <begin position="598"/>
        <end position="618"/>
    </location>
</feature>
<dbReference type="EMBL" id="JAAXLA010000004">
    <property type="protein sequence ID" value="NMH96448.1"/>
    <property type="molecule type" value="Genomic_DNA"/>
</dbReference>
<feature type="transmembrane region" description="Helical" evidence="9">
    <location>
        <begin position="306"/>
        <end position="327"/>
    </location>
</feature>
<dbReference type="PRINTS" id="PR01437">
    <property type="entry name" value="NUOXDRDTASE4"/>
</dbReference>
<evidence type="ECO:0000256" key="3">
    <source>
        <dbReference type="ARBA" id="ARBA00022475"/>
    </source>
</evidence>
<feature type="transmembrane region" description="Helical" evidence="9">
    <location>
        <begin position="164"/>
        <end position="188"/>
    </location>
</feature>
<feature type="transmembrane region" description="Helical" evidence="9">
    <location>
        <begin position="535"/>
        <end position="558"/>
    </location>
</feature>
<comment type="subcellular location">
    <subcellularLocation>
        <location evidence="1">Cell membrane</location>
        <topology evidence="1">Multi-pass membrane protein</topology>
    </subcellularLocation>
    <subcellularLocation>
        <location evidence="7">Membrane</location>
        <topology evidence="7">Multi-pass membrane protein</topology>
    </subcellularLocation>
</comment>
<keyword evidence="6 9" id="KW-0472">Membrane</keyword>
<evidence type="ECO:0000259" key="10">
    <source>
        <dbReference type="Pfam" id="PF00361"/>
    </source>
</evidence>
<evidence type="ECO:0000256" key="7">
    <source>
        <dbReference type="RuleBase" id="RU000320"/>
    </source>
</evidence>
<evidence type="ECO:0000256" key="1">
    <source>
        <dbReference type="ARBA" id="ARBA00004651"/>
    </source>
</evidence>
<dbReference type="PANTHER" id="PTHR42703">
    <property type="entry name" value="NADH DEHYDROGENASE"/>
    <property type="match status" value="1"/>
</dbReference>
<evidence type="ECO:0000313" key="12">
    <source>
        <dbReference type="Proteomes" id="UP000820669"/>
    </source>
</evidence>
<feature type="transmembrane region" description="Helical" evidence="9">
    <location>
        <begin position="333"/>
        <end position="355"/>
    </location>
</feature>
<feature type="transmembrane region" description="Helical" evidence="9">
    <location>
        <begin position="375"/>
        <end position="393"/>
    </location>
</feature>
<dbReference type="InterPro" id="IPR003918">
    <property type="entry name" value="NADH_UbQ_OxRdtase"/>
</dbReference>
<feature type="transmembrane region" description="Helical" evidence="9">
    <location>
        <begin position="30"/>
        <end position="51"/>
    </location>
</feature>
<feature type="transmembrane region" description="Helical" evidence="9">
    <location>
        <begin position="208"/>
        <end position="233"/>
    </location>
</feature>
<evidence type="ECO:0000256" key="5">
    <source>
        <dbReference type="ARBA" id="ARBA00022989"/>
    </source>
</evidence>
<organism evidence="11 12">
    <name type="scientific">Pseudonocardia acidicola</name>
    <dbReference type="NCBI Taxonomy" id="2724939"/>
    <lineage>
        <taxon>Bacteria</taxon>
        <taxon>Bacillati</taxon>
        <taxon>Actinomycetota</taxon>
        <taxon>Actinomycetes</taxon>
        <taxon>Pseudonocardiales</taxon>
        <taxon>Pseudonocardiaceae</taxon>
        <taxon>Pseudonocardia</taxon>
    </lineage>
</organism>
<dbReference type="Pfam" id="PF00361">
    <property type="entry name" value="Proton_antipo_M"/>
    <property type="match status" value="1"/>
</dbReference>
<reference evidence="11 12" key="1">
    <citation type="submission" date="2020-04" db="EMBL/GenBank/DDBJ databases">
        <authorList>
            <person name="Klaysubun C."/>
            <person name="Duangmal K."/>
            <person name="Lipun K."/>
        </authorList>
    </citation>
    <scope>NUCLEOTIDE SEQUENCE [LARGE SCALE GENOMIC DNA]</scope>
    <source>
        <strain evidence="11 12">K10HN5</strain>
    </source>
</reference>
<feature type="domain" description="NADH:quinone oxidoreductase/Mrp antiporter transmembrane" evidence="10">
    <location>
        <begin position="130"/>
        <end position="425"/>
    </location>
</feature>
<accession>A0ABX1S8G0</accession>
<feature type="transmembrane region" description="Helical" evidence="9">
    <location>
        <begin position="278"/>
        <end position="299"/>
    </location>
</feature>
<feature type="transmembrane region" description="Helical" evidence="9">
    <location>
        <begin position="471"/>
        <end position="492"/>
    </location>
</feature>
<feature type="transmembrane region" description="Helical" evidence="9">
    <location>
        <begin position="110"/>
        <end position="129"/>
    </location>
</feature>
<feature type="transmembrane region" description="Helical" evidence="9">
    <location>
        <begin position="413"/>
        <end position="438"/>
    </location>
</feature>
<evidence type="ECO:0000256" key="9">
    <source>
        <dbReference type="SAM" id="Phobius"/>
    </source>
</evidence>
<keyword evidence="3" id="KW-1003">Cell membrane</keyword>
<keyword evidence="12" id="KW-1185">Reference proteome</keyword>